<dbReference type="GO" id="GO:0004308">
    <property type="term" value="F:exo-alpha-sialidase activity"/>
    <property type="evidence" value="ECO:0007669"/>
    <property type="project" value="UniProtKB-EC"/>
</dbReference>
<evidence type="ECO:0000256" key="5">
    <source>
        <dbReference type="ARBA" id="ARBA00022801"/>
    </source>
</evidence>
<feature type="domain" description="Sialidase" evidence="10">
    <location>
        <begin position="61"/>
        <end position="367"/>
    </location>
</feature>
<dbReference type="InterPro" id="IPR011040">
    <property type="entry name" value="Sialidase"/>
</dbReference>
<dbReference type="FunFam" id="2.120.10.10:FF:000002">
    <property type="entry name" value="Neuraminidase 3"/>
    <property type="match status" value="1"/>
</dbReference>
<dbReference type="InterPro" id="IPR026856">
    <property type="entry name" value="Sialidase_fam"/>
</dbReference>
<dbReference type="PANTHER" id="PTHR10628">
    <property type="entry name" value="SIALIDASE"/>
    <property type="match status" value="1"/>
</dbReference>
<evidence type="ECO:0000313" key="12">
    <source>
        <dbReference type="Proteomes" id="UP000694580"/>
    </source>
</evidence>
<reference evidence="11" key="2">
    <citation type="submission" date="2025-08" db="UniProtKB">
        <authorList>
            <consortium name="Ensembl"/>
        </authorList>
    </citation>
    <scope>IDENTIFICATION</scope>
</reference>
<evidence type="ECO:0000259" key="10">
    <source>
        <dbReference type="Pfam" id="PF13088"/>
    </source>
</evidence>
<keyword evidence="12" id="KW-1185">Reference proteome</keyword>
<evidence type="ECO:0000256" key="3">
    <source>
        <dbReference type="ARBA" id="ARBA00012733"/>
    </source>
</evidence>
<evidence type="ECO:0000256" key="9">
    <source>
        <dbReference type="ARBA" id="ARBA00023295"/>
    </source>
</evidence>
<comment type="catalytic activity">
    <reaction evidence="1">
        <text>Hydrolysis of alpha-(2-&gt;3)-, alpha-(2-&gt;6)-, alpha-(2-&gt;8)- glycosidic linkages of terminal sialic acid residues in oligosaccharides, glycoproteins, glycolipids, colominic acid and synthetic substrates.</text>
        <dbReference type="EC" id="3.2.1.18"/>
    </reaction>
</comment>
<evidence type="ECO:0000256" key="8">
    <source>
        <dbReference type="ARBA" id="ARBA00023277"/>
    </source>
</evidence>
<dbReference type="GeneTree" id="ENSGT00950000182944"/>
<dbReference type="AlphaFoldDB" id="A0AAY4A3V3"/>
<evidence type="ECO:0000313" key="11">
    <source>
        <dbReference type="Ensembl" id="ENSDCDP00010003938.1"/>
    </source>
</evidence>
<dbReference type="GO" id="GO:0009313">
    <property type="term" value="P:oligosaccharide catabolic process"/>
    <property type="evidence" value="ECO:0007669"/>
    <property type="project" value="TreeGrafter"/>
</dbReference>
<keyword evidence="9" id="KW-0326">Glycosidase</keyword>
<protein>
    <recommendedName>
        <fullName evidence="3">exo-alpha-sialidase</fullName>
        <ecNumber evidence="3">3.2.1.18</ecNumber>
    </recommendedName>
</protein>
<keyword evidence="5" id="KW-0378">Hydrolase</keyword>
<name>A0AAY4A3V3_9TELE</name>
<dbReference type="CDD" id="cd15482">
    <property type="entry name" value="Sialidase_non-viral"/>
    <property type="match status" value="1"/>
</dbReference>
<dbReference type="SUPFAM" id="SSF50939">
    <property type="entry name" value="Sialidases"/>
    <property type="match status" value="1"/>
</dbReference>
<keyword evidence="4" id="KW-0677">Repeat</keyword>
<dbReference type="Proteomes" id="UP000694580">
    <property type="component" value="Chromosome 6"/>
</dbReference>
<organism evidence="11 12">
    <name type="scientific">Denticeps clupeoides</name>
    <name type="common">denticle herring</name>
    <dbReference type="NCBI Taxonomy" id="299321"/>
    <lineage>
        <taxon>Eukaryota</taxon>
        <taxon>Metazoa</taxon>
        <taxon>Chordata</taxon>
        <taxon>Craniata</taxon>
        <taxon>Vertebrata</taxon>
        <taxon>Euteleostomi</taxon>
        <taxon>Actinopterygii</taxon>
        <taxon>Neopterygii</taxon>
        <taxon>Teleostei</taxon>
        <taxon>Clupei</taxon>
        <taxon>Clupeiformes</taxon>
        <taxon>Denticipitoidei</taxon>
        <taxon>Denticipitidae</taxon>
        <taxon>Denticeps</taxon>
    </lineage>
</organism>
<sequence length="401" mass="45069">MATTSNISPQDVGEPARTAVFKQDWPLGTTYRIPALIYIPGRRCFLAFAEKRSSPQDTDALHLVLRKGTLEHGTVQWLPCQDLTSACLINHRTMNPCPVFEKASQTIFLFFICILGKTSEHNQICTGKNKARLCYVTSSDYGQTWSEAIDLTESVIGSKIKRWATFAVGPGHGIQTESTRLIIPAYVYYIHQTFLCFPRPCSVKPHAFCFYSDDYGTTWNVGRILETKSCECEMAEILSAKGKYVYCNARNIHGHRVEALSTSDGMDFAESHLSENLVEPCHGCQGSVVSFTAPTSGSENKGQKDLTGCDVLKSNTWLLYSHPTSRHERRDLGVYLNRSPLDPSRWEKPWIIHSGPSGYSDLACCDDECHFACLVECGRLSNLEEILFVYFNIKHILEYCK</sequence>
<dbReference type="Gene3D" id="2.120.10.10">
    <property type="match status" value="1"/>
</dbReference>
<keyword evidence="7" id="KW-0443">Lipid metabolism</keyword>
<dbReference type="InterPro" id="IPR036278">
    <property type="entry name" value="Sialidase_sf"/>
</dbReference>
<keyword evidence="6" id="KW-0442">Lipid degradation</keyword>
<reference evidence="11" key="3">
    <citation type="submission" date="2025-09" db="UniProtKB">
        <authorList>
            <consortium name="Ensembl"/>
        </authorList>
    </citation>
    <scope>IDENTIFICATION</scope>
</reference>
<gene>
    <name evidence="11" type="primary">neu3</name>
</gene>
<accession>A0AAY4A3V3</accession>
<evidence type="ECO:0000256" key="2">
    <source>
        <dbReference type="ARBA" id="ARBA00009348"/>
    </source>
</evidence>
<dbReference type="EC" id="3.2.1.18" evidence="3"/>
<evidence type="ECO:0000256" key="7">
    <source>
        <dbReference type="ARBA" id="ARBA00023098"/>
    </source>
</evidence>
<dbReference type="GO" id="GO:0016020">
    <property type="term" value="C:membrane"/>
    <property type="evidence" value="ECO:0007669"/>
    <property type="project" value="TreeGrafter"/>
</dbReference>
<dbReference type="PANTHER" id="PTHR10628:SF23">
    <property type="entry name" value="SIALIDASE-3"/>
    <property type="match status" value="1"/>
</dbReference>
<dbReference type="Ensembl" id="ENSDCDT00010004091.1">
    <property type="protein sequence ID" value="ENSDCDP00010003938.1"/>
    <property type="gene ID" value="ENSDCDG00010001788.1"/>
</dbReference>
<reference evidence="11 12" key="1">
    <citation type="submission" date="2020-06" db="EMBL/GenBank/DDBJ databases">
        <authorList>
            <consortium name="Wellcome Sanger Institute Data Sharing"/>
        </authorList>
    </citation>
    <scope>NUCLEOTIDE SEQUENCE [LARGE SCALE GENOMIC DNA]</scope>
</reference>
<dbReference type="GO" id="GO:0005737">
    <property type="term" value="C:cytoplasm"/>
    <property type="evidence" value="ECO:0007669"/>
    <property type="project" value="TreeGrafter"/>
</dbReference>
<dbReference type="Pfam" id="PF13088">
    <property type="entry name" value="BNR_2"/>
    <property type="match status" value="1"/>
</dbReference>
<proteinExistence type="inferred from homology"/>
<evidence type="ECO:0000256" key="6">
    <source>
        <dbReference type="ARBA" id="ARBA00022963"/>
    </source>
</evidence>
<evidence type="ECO:0000256" key="4">
    <source>
        <dbReference type="ARBA" id="ARBA00022737"/>
    </source>
</evidence>
<evidence type="ECO:0000256" key="1">
    <source>
        <dbReference type="ARBA" id="ARBA00000427"/>
    </source>
</evidence>
<keyword evidence="8" id="KW-0119">Carbohydrate metabolism</keyword>
<dbReference type="GO" id="GO:0006689">
    <property type="term" value="P:ganglioside catabolic process"/>
    <property type="evidence" value="ECO:0007669"/>
    <property type="project" value="TreeGrafter"/>
</dbReference>
<comment type="similarity">
    <text evidence="2">Belongs to the glycosyl hydrolase 33 family.</text>
</comment>